<dbReference type="GO" id="GO:0052572">
    <property type="term" value="P:response to host immune response"/>
    <property type="evidence" value="ECO:0007669"/>
    <property type="project" value="TreeGrafter"/>
</dbReference>
<dbReference type="RefSeq" id="WP_211696240.1">
    <property type="nucleotide sequence ID" value="NZ_CP046600.1"/>
</dbReference>
<dbReference type="SUPFAM" id="SSF140459">
    <property type="entry name" value="PE/PPE dimer-like"/>
    <property type="match status" value="1"/>
</dbReference>
<sequence>MDFGALPPEINSARMYAGAGAAPMLAAAGAWNGLAAELSTTATSYESVITQLTTESWMGPASMAMVAAAQPYLAWLAYTSESAAQAGAQAMASAASYEAAFAMTVPPPEIAANRALLAALVATNFLGINTPAIMATEAHYLEMWAQDAMAMYGYAASSAVAGVLNPLTPPAPSTNPAGAAVQAAAVGQAAAAATTQAVGLEGLIGNLSGAVMSLASPITSVAEATGLTGIIADIEELLGVPFIANIINSGINTAAWYVMAAIPTAIFLGNTVGVAAPVEAAEAAVGGAAGVAAAAGAAGAGLADSVAPAGIGAALGEASLVGKLAVPASWASAAPEATAGATAAAGSGWTVAEEAAPATGVAAMPAGMGAAAKGAGVGAGPRYGFKPIVMPKQVVV</sequence>
<dbReference type="FunFam" id="1.20.1260.20:FF:000001">
    <property type="entry name" value="PPE family protein PPE41"/>
    <property type="match status" value="1"/>
</dbReference>
<protein>
    <submittedName>
        <fullName evidence="4">PPE domain-containing protein</fullName>
    </submittedName>
</protein>
<comment type="similarity">
    <text evidence="1">Belongs to the mycobacterial PPE family.</text>
</comment>
<dbReference type="EMBL" id="CP046600">
    <property type="protein sequence ID" value="QUR68669.1"/>
    <property type="molecule type" value="Genomic_DNA"/>
</dbReference>
<dbReference type="Proteomes" id="UP000682202">
    <property type="component" value="Chromosome"/>
</dbReference>
<dbReference type="Gene3D" id="1.20.1260.20">
    <property type="entry name" value="PPE superfamily"/>
    <property type="match status" value="1"/>
</dbReference>
<dbReference type="PANTHER" id="PTHR46766:SF1">
    <property type="entry name" value="GLUTAMINE-RICH PROTEIN 2"/>
    <property type="match status" value="1"/>
</dbReference>
<dbReference type="Pfam" id="PF12484">
    <property type="entry name" value="PPE-SVP"/>
    <property type="match status" value="1"/>
</dbReference>
<evidence type="ECO:0000259" key="3">
    <source>
        <dbReference type="Pfam" id="PF12484"/>
    </source>
</evidence>
<gene>
    <name evidence="4" type="ORF">F6B93_17705</name>
</gene>
<name>A0A975PYA7_9MYCO</name>
<dbReference type="InterPro" id="IPR038332">
    <property type="entry name" value="PPE_sf"/>
</dbReference>
<dbReference type="PANTHER" id="PTHR46766">
    <property type="entry name" value="GLUTAMINE-RICH PROTEIN 2"/>
    <property type="match status" value="1"/>
</dbReference>
<organism evidence="4 5">
    <name type="scientific">Mycobacterium spongiae</name>
    <dbReference type="NCBI Taxonomy" id="886343"/>
    <lineage>
        <taxon>Bacteria</taxon>
        <taxon>Bacillati</taxon>
        <taxon>Actinomycetota</taxon>
        <taxon>Actinomycetes</taxon>
        <taxon>Mycobacteriales</taxon>
        <taxon>Mycobacteriaceae</taxon>
        <taxon>Mycobacterium</taxon>
    </lineage>
</organism>
<accession>A0A975PYA7</accession>
<evidence type="ECO:0000259" key="2">
    <source>
        <dbReference type="Pfam" id="PF00823"/>
    </source>
</evidence>
<feature type="domain" description="PPE family C-terminal" evidence="3">
    <location>
        <begin position="313"/>
        <end position="392"/>
    </location>
</feature>
<feature type="domain" description="PPE" evidence="2">
    <location>
        <begin position="2"/>
        <end position="162"/>
    </location>
</feature>
<evidence type="ECO:0000313" key="4">
    <source>
        <dbReference type="EMBL" id="QUR68669.1"/>
    </source>
</evidence>
<keyword evidence="5" id="KW-1185">Reference proteome</keyword>
<dbReference type="Pfam" id="PF00823">
    <property type="entry name" value="PPE"/>
    <property type="match status" value="1"/>
</dbReference>
<evidence type="ECO:0000256" key="1">
    <source>
        <dbReference type="ARBA" id="ARBA00010652"/>
    </source>
</evidence>
<dbReference type="AlphaFoldDB" id="A0A975PYA7"/>
<dbReference type="KEGG" id="mspg:F6B93_17705"/>
<reference evidence="4" key="1">
    <citation type="submission" date="2019-12" db="EMBL/GenBank/DDBJ databases">
        <title>Mycobacterium spongiae sp. nov.</title>
        <authorList>
            <person name="Stinear T."/>
        </authorList>
    </citation>
    <scope>NUCLEOTIDE SEQUENCE</scope>
    <source>
        <strain evidence="4">FSD4b-SM</strain>
    </source>
</reference>
<evidence type="ECO:0000313" key="5">
    <source>
        <dbReference type="Proteomes" id="UP000682202"/>
    </source>
</evidence>
<dbReference type="InterPro" id="IPR022171">
    <property type="entry name" value="PPE_C"/>
</dbReference>
<dbReference type="InterPro" id="IPR000030">
    <property type="entry name" value="PPE_dom"/>
</dbReference>
<proteinExistence type="inferred from homology"/>